<evidence type="ECO:0000256" key="1">
    <source>
        <dbReference type="ARBA" id="ARBA00004496"/>
    </source>
</evidence>
<keyword evidence="7 14" id="KW-0547">Nucleotide-binding</keyword>
<dbReference type="PANTHER" id="PTHR45765:SF1">
    <property type="entry name" value="METHIONINE--TRNA LIGASE, CYTOPLASMIC"/>
    <property type="match status" value="1"/>
</dbReference>
<dbReference type="SMART" id="SM00991">
    <property type="entry name" value="WHEP-TRS"/>
    <property type="match status" value="1"/>
</dbReference>
<keyword evidence="8 14" id="KW-0067">ATP-binding</keyword>
<dbReference type="RefSeq" id="XP_032831257.1">
    <property type="nucleotide sequence ID" value="XM_032975366.1"/>
</dbReference>
<evidence type="ECO:0000259" key="17">
    <source>
        <dbReference type="PROSITE" id="PS51185"/>
    </source>
</evidence>
<dbReference type="GO" id="GO:0005524">
    <property type="term" value="F:ATP binding"/>
    <property type="evidence" value="ECO:0007669"/>
    <property type="project" value="UniProtKB-KW"/>
</dbReference>
<evidence type="ECO:0000256" key="11">
    <source>
        <dbReference type="ARBA" id="ARBA00023146"/>
    </source>
</evidence>
<evidence type="ECO:0000256" key="5">
    <source>
        <dbReference type="ARBA" id="ARBA00022490"/>
    </source>
</evidence>
<evidence type="ECO:0000256" key="6">
    <source>
        <dbReference type="ARBA" id="ARBA00022598"/>
    </source>
</evidence>
<dbReference type="AlphaFoldDB" id="A0AAJ7UAJ0"/>
<comment type="subcellular location">
    <subcellularLocation>
        <location evidence="1">Cytoplasm</location>
    </subcellularLocation>
</comment>
<feature type="region of interest" description="Disordered" evidence="15">
    <location>
        <begin position="264"/>
        <end position="294"/>
    </location>
</feature>
<dbReference type="InterPro" id="IPR029038">
    <property type="entry name" value="MetRS_Zn"/>
</dbReference>
<evidence type="ECO:0000256" key="15">
    <source>
        <dbReference type="SAM" id="MobiDB-lite"/>
    </source>
</evidence>
<dbReference type="InterPro" id="IPR023458">
    <property type="entry name" value="Met-tRNA_ligase_1"/>
</dbReference>
<dbReference type="GO" id="GO:0003723">
    <property type="term" value="F:RNA binding"/>
    <property type="evidence" value="ECO:0007669"/>
    <property type="project" value="UniProtKB-KW"/>
</dbReference>
<evidence type="ECO:0000256" key="9">
    <source>
        <dbReference type="ARBA" id="ARBA00022884"/>
    </source>
</evidence>
<dbReference type="Pfam" id="PF19303">
    <property type="entry name" value="Anticodon_3"/>
    <property type="match status" value="1"/>
</dbReference>
<comment type="similarity">
    <text evidence="2 14">Belongs to the class-I aminoacyl-tRNA synthetase family.</text>
</comment>
<dbReference type="PRINTS" id="PR01041">
    <property type="entry name" value="TRNASYNTHMET"/>
</dbReference>
<dbReference type="Gene3D" id="3.40.50.620">
    <property type="entry name" value="HUPs"/>
    <property type="match status" value="1"/>
</dbReference>
<dbReference type="GO" id="GO:0006431">
    <property type="term" value="P:methionyl-tRNA aminoacylation"/>
    <property type="evidence" value="ECO:0007669"/>
    <property type="project" value="InterPro"/>
</dbReference>
<dbReference type="Pfam" id="PF18485">
    <property type="entry name" value="GST_N_5"/>
    <property type="match status" value="1"/>
</dbReference>
<dbReference type="GO" id="GO:0005829">
    <property type="term" value="C:cytosol"/>
    <property type="evidence" value="ECO:0007669"/>
    <property type="project" value="TreeGrafter"/>
</dbReference>
<dbReference type="CDD" id="cd00814">
    <property type="entry name" value="MetRS_core"/>
    <property type="match status" value="1"/>
</dbReference>
<evidence type="ECO:0000256" key="2">
    <source>
        <dbReference type="ARBA" id="ARBA00005594"/>
    </source>
</evidence>
<keyword evidence="5" id="KW-0963">Cytoplasm</keyword>
<keyword evidence="6 14" id="KW-0436">Ligase</keyword>
<feature type="domain" description="GST C-terminal" evidence="16">
    <location>
        <begin position="98"/>
        <end position="229"/>
    </location>
</feature>
<dbReference type="InterPro" id="IPR001412">
    <property type="entry name" value="aa-tRNA-synth_I_CS"/>
</dbReference>
<dbReference type="GO" id="GO:0017101">
    <property type="term" value="C:aminoacyl-tRNA synthetase multienzyme complex"/>
    <property type="evidence" value="ECO:0007669"/>
    <property type="project" value="TreeGrafter"/>
</dbReference>
<keyword evidence="10 14" id="KW-0648">Protein biosynthesis</keyword>
<evidence type="ECO:0000256" key="14">
    <source>
        <dbReference type="RuleBase" id="RU363039"/>
    </source>
</evidence>
<feature type="domain" description="WHEP-TRS" evidence="17">
    <location>
        <begin position="919"/>
        <end position="975"/>
    </location>
</feature>
<dbReference type="InterPro" id="IPR041598">
    <property type="entry name" value="MARS_N"/>
</dbReference>
<evidence type="ECO:0000313" key="18">
    <source>
        <dbReference type="Proteomes" id="UP001318040"/>
    </source>
</evidence>
<dbReference type="GO" id="GO:0004825">
    <property type="term" value="F:methionine-tRNA ligase activity"/>
    <property type="evidence" value="ECO:0007669"/>
    <property type="project" value="UniProtKB-EC"/>
</dbReference>
<dbReference type="InterPro" id="IPR009080">
    <property type="entry name" value="tRNAsynth_Ia_anticodon-bd"/>
</dbReference>
<dbReference type="Proteomes" id="UP001318040">
    <property type="component" value="Chromosome 56"/>
</dbReference>
<evidence type="ECO:0000313" key="19">
    <source>
        <dbReference type="RefSeq" id="XP_032831257.1"/>
    </source>
</evidence>
<evidence type="ECO:0000256" key="10">
    <source>
        <dbReference type="ARBA" id="ARBA00022917"/>
    </source>
</evidence>
<dbReference type="FunFam" id="1.10.730.10:FF:000010">
    <property type="entry name" value="methionine--tRNA ligase, cytoplasmic"/>
    <property type="match status" value="1"/>
</dbReference>
<dbReference type="Gene3D" id="2.20.28.20">
    <property type="entry name" value="Methionyl-tRNA synthetase, Zn-domain"/>
    <property type="match status" value="1"/>
</dbReference>
<proteinExistence type="inferred from homology"/>
<dbReference type="InterPro" id="IPR000738">
    <property type="entry name" value="WHEP-TRS_dom"/>
</dbReference>
<dbReference type="InterPro" id="IPR015413">
    <property type="entry name" value="Methionyl/Leucyl_tRNA_Synth"/>
</dbReference>
<dbReference type="PANTHER" id="PTHR45765">
    <property type="entry name" value="METHIONINE--TRNA LIGASE"/>
    <property type="match status" value="1"/>
</dbReference>
<evidence type="ECO:0000256" key="3">
    <source>
        <dbReference type="ARBA" id="ARBA00012838"/>
    </source>
</evidence>
<dbReference type="InterPro" id="IPR041872">
    <property type="entry name" value="Anticodon_Met"/>
</dbReference>
<evidence type="ECO:0000256" key="8">
    <source>
        <dbReference type="ARBA" id="ARBA00022840"/>
    </source>
</evidence>
<dbReference type="PROSITE" id="PS51185">
    <property type="entry name" value="WHEP_TRS_2"/>
    <property type="match status" value="1"/>
</dbReference>
<comment type="catalytic activity">
    <reaction evidence="13">
        <text>tRNA(Met) + L-methionine + ATP = L-methionyl-tRNA(Met) + AMP + diphosphate</text>
        <dbReference type="Rhea" id="RHEA:13481"/>
        <dbReference type="Rhea" id="RHEA-COMP:9667"/>
        <dbReference type="Rhea" id="RHEA-COMP:9698"/>
        <dbReference type="ChEBI" id="CHEBI:30616"/>
        <dbReference type="ChEBI" id="CHEBI:33019"/>
        <dbReference type="ChEBI" id="CHEBI:57844"/>
        <dbReference type="ChEBI" id="CHEBI:78442"/>
        <dbReference type="ChEBI" id="CHEBI:78530"/>
        <dbReference type="ChEBI" id="CHEBI:456215"/>
        <dbReference type="EC" id="6.1.1.10"/>
    </reaction>
</comment>
<dbReference type="Gene3D" id="1.10.730.10">
    <property type="entry name" value="Isoleucyl-tRNA Synthetase, Domain 1"/>
    <property type="match status" value="1"/>
</dbReference>
<dbReference type="SUPFAM" id="SSF47616">
    <property type="entry name" value="GST C-terminal domain-like"/>
    <property type="match status" value="1"/>
</dbReference>
<dbReference type="InterPro" id="IPR036282">
    <property type="entry name" value="Glutathione-S-Trfase_C_sf"/>
</dbReference>
<dbReference type="SUPFAM" id="SSF47323">
    <property type="entry name" value="Anticodon-binding domain of a subclass of class I aminoacyl-tRNA synthetases"/>
    <property type="match status" value="1"/>
</dbReference>
<dbReference type="EC" id="6.1.1.10" evidence="3"/>
<dbReference type="InterPro" id="IPR009068">
    <property type="entry name" value="uS15_NS1_RNA-bd_sf"/>
</dbReference>
<dbReference type="CDD" id="cd07957">
    <property type="entry name" value="Anticodon_Ia_Met"/>
    <property type="match status" value="1"/>
</dbReference>
<evidence type="ECO:0000256" key="7">
    <source>
        <dbReference type="ARBA" id="ARBA00022741"/>
    </source>
</evidence>
<dbReference type="SUPFAM" id="SSF47060">
    <property type="entry name" value="S15/NS1 RNA-binding domain"/>
    <property type="match status" value="1"/>
</dbReference>
<gene>
    <name evidence="19" type="primary">MARS1</name>
</gene>
<protein>
    <recommendedName>
        <fullName evidence="4">Methionine--tRNA ligase, cytoplasmic</fullName>
        <ecNumber evidence="3">6.1.1.10</ecNumber>
    </recommendedName>
    <alternativeName>
        <fullName evidence="12">Methionyl-tRNA synthetase</fullName>
    </alternativeName>
</protein>
<keyword evidence="11 14" id="KW-0030">Aminoacyl-tRNA synthetase</keyword>
<dbReference type="FunFam" id="2.20.28.20:FF:000001">
    <property type="entry name" value="Methionine--tRNA ligase"/>
    <property type="match status" value="1"/>
</dbReference>
<dbReference type="Gene3D" id="1.10.287.10">
    <property type="entry name" value="S15/NS1, RNA-binding"/>
    <property type="match status" value="1"/>
</dbReference>
<dbReference type="CTD" id="4141"/>
<dbReference type="InterPro" id="IPR010987">
    <property type="entry name" value="Glutathione-S-Trfase_C-like"/>
</dbReference>
<dbReference type="PROSITE" id="PS00178">
    <property type="entry name" value="AA_TRNA_LIGASE_I"/>
    <property type="match status" value="1"/>
</dbReference>
<dbReference type="SUPFAM" id="SSF57770">
    <property type="entry name" value="Methionyl-tRNA synthetase (MetRS), Zn-domain"/>
    <property type="match status" value="1"/>
</dbReference>
<evidence type="ECO:0000259" key="16">
    <source>
        <dbReference type="PROSITE" id="PS50405"/>
    </source>
</evidence>
<dbReference type="Pfam" id="PF09334">
    <property type="entry name" value="tRNA-synt_1g"/>
    <property type="match status" value="1"/>
</dbReference>
<dbReference type="HAMAP" id="MF_00098">
    <property type="entry name" value="Met_tRNA_synth_type1"/>
    <property type="match status" value="1"/>
</dbReference>
<dbReference type="PROSITE" id="PS50405">
    <property type="entry name" value="GST_CTER"/>
    <property type="match status" value="1"/>
</dbReference>
<dbReference type="Gene3D" id="3.40.30.10">
    <property type="entry name" value="Glutaredoxin"/>
    <property type="match status" value="1"/>
</dbReference>
<name>A0AAJ7UAJ0_PETMA</name>
<reference evidence="19" key="1">
    <citation type="submission" date="2025-08" db="UniProtKB">
        <authorList>
            <consortium name="RefSeq"/>
        </authorList>
    </citation>
    <scope>IDENTIFICATION</scope>
    <source>
        <tissue evidence="19">Sperm</tissue>
    </source>
</reference>
<accession>A0AAJ7UAJ0</accession>
<dbReference type="Gene3D" id="1.20.1050.10">
    <property type="match status" value="1"/>
</dbReference>
<evidence type="ECO:0000256" key="4">
    <source>
        <dbReference type="ARBA" id="ARBA00018335"/>
    </source>
</evidence>
<keyword evidence="18" id="KW-1185">Reference proteome</keyword>
<evidence type="ECO:0000256" key="12">
    <source>
        <dbReference type="ARBA" id="ARBA00030904"/>
    </source>
</evidence>
<sequence>MEFEAGVRPILRFRLCVGSTPVAASAMDLYQEEGNPGNLKVAAASEFVGFKLNVHEVNADVWPPVLPSWSKLPALQLPSGTVLFSTNAICRYMFESSGQELGTETDQCLEWEHAELEPATLALLHVTLAKDRTGAELAGAQEAAMDRLRQMDGALRSSEGDFLLGTKPSLADLVFWSTLFPVFSDRVLPLAEEADSVTRLRAWFHAVTSHPRLRETSDVAARKFDSGPAAACGDWISKRPRQRPSPRAPGHVLHLGKAAVNEPAVGAAESEQDDPAVCPWKGPPEATQEVSDEEASRAREAFLQGYAGLPKPRVATHPVLPQKGEKNILITSALPYVNNVPHLGNIIGCVLSADVFARYCRLRGRNTLYVCGTDEYGTATETKAVEEGLSPREICDKYHALHADVYRWFGISFDYFGRTTTALQTQIAQDIFWRVRERGFLLTDTVEQLHCERCSRFLADRFVEGTCPLCGYGDARGDQCDKCGRLINAVELKNPQCKICRDTPVVKSSEHLFLNLPKLEAPLQAWLEGAWAGGDWTANARLITRCWVRDGLKPRCITRDLQWGTPVPLEGFTDKVFYVWFDAPIGYLSITANYTPHWERWWKNPDEVTLYNFMAKDNVPFHSVVFPCSLIGADQNFTLVNSLIATEYLNYEDGKFSKSRGVGVFGDQARDTGIPADAWRFYLLHLRPESQDSTFSWADFLLTHNAELLNNLGNFVNRAGVFVVKFFEGRVPPMELTADDARLLALVTRELHAYTRLLDKVRIRDALRCIFNISRHGNQYIQLHEPWKRVKGSESERSRAATVTAVAVNVAALLSVMLGPFMPTVAGAIRGQLLAPPDRDVLTDSFACALPPGHAVGTVSPLFQKLEMAHMDELKKRFAGKQNGSPSVVANGPAAATATAETASSATAATAVATATAEDVQQLAEEVAKQGLRVRELKAAKADAALIKAEVATLLELKRRLGPLGVTDGAAAAAAGKAKGGRKKR</sequence>
<dbReference type="KEGG" id="pmrn:116954667"/>
<organism evidence="18 19">
    <name type="scientific">Petromyzon marinus</name>
    <name type="common">Sea lamprey</name>
    <dbReference type="NCBI Taxonomy" id="7757"/>
    <lineage>
        <taxon>Eukaryota</taxon>
        <taxon>Metazoa</taxon>
        <taxon>Chordata</taxon>
        <taxon>Craniata</taxon>
        <taxon>Vertebrata</taxon>
        <taxon>Cyclostomata</taxon>
        <taxon>Hyperoartia</taxon>
        <taxon>Petromyzontiformes</taxon>
        <taxon>Petromyzontidae</taxon>
        <taxon>Petromyzon</taxon>
    </lineage>
</organism>
<dbReference type="InterPro" id="IPR033911">
    <property type="entry name" value="MetRS_core"/>
</dbReference>
<dbReference type="InterPro" id="IPR014729">
    <property type="entry name" value="Rossmann-like_a/b/a_fold"/>
</dbReference>
<evidence type="ECO:0000256" key="13">
    <source>
        <dbReference type="ARBA" id="ARBA00047364"/>
    </source>
</evidence>
<dbReference type="NCBIfam" id="NF001100">
    <property type="entry name" value="PRK00133.1"/>
    <property type="match status" value="1"/>
</dbReference>
<dbReference type="InterPro" id="IPR014758">
    <property type="entry name" value="Met-tRNA_synth"/>
</dbReference>
<dbReference type="Pfam" id="PF00458">
    <property type="entry name" value="WHEP-TRS"/>
    <property type="match status" value="1"/>
</dbReference>
<keyword evidence="9" id="KW-0694">RNA-binding</keyword>
<dbReference type="NCBIfam" id="TIGR00398">
    <property type="entry name" value="metG"/>
    <property type="match status" value="1"/>
</dbReference>
<dbReference type="SUPFAM" id="SSF52374">
    <property type="entry name" value="Nucleotidylyl transferase"/>
    <property type="match status" value="1"/>
</dbReference>